<evidence type="ECO:0000313" key="6">
    <source>
        <dbReference type="Proteomes" id="UP000016570"/>
    </source>
</evidence>
<comment type="similarity">
    <text evidence="1">Belongs to the DNA polymerase type-Y family.</text>
</comment>
<feature type="domain" description="UmuC" evidence="4">
    <location>
        <begin position="21"/>
        <end position="139"/>
    </location>
</feature>
<evidence type="ECO:0000256" key="1">
    <source>
        <dbReference type="ARBA" id="ARBA00010945"/>
    </source>
</evidence>
<dbReference type="Pfam" id="PF00817">
    <property type="entry name" value="IMS"/>
    <property type="match status" value="1"/>
</dbReference>
<dbReference type="AlphaFoldDB" id="U2ZYW8"/>
<accession>U2ZYW8</accession>
<reference evidence="5 6" key="1">
    <citation type="submission" date="2013-09" db="EMBL/GenBank/DDBJ databases">
        <title>Whole genome shotgun sequence of Vibrio proteolyticus NBRC 13287.</title>
        <authorList>
            <person name="Isaki S."/>
            <person name="Hosoyama A."/>
            <person name="Numata M."/>
            <person name="Hashimoto M."/>
            <person name="Hosoyama Y."/>
            <person name="Tsuchikane K."/>
            <person name="Noguchi M."/>
            <person name="Hirakata S."/>
            <person name="Ichikawa N."/>
            <person name="Ohji S."/>
            <person name="Yamazoe A."/>
            <person name="Fujita N."/>
        </authorList>
    </citation>
    <scope>NUCLEOTIDE SEQUENCE [LARGE SCALE GENOMIC DNA]</scope>
    <source>
        <strain evidence="5 6">NBRC 13287</strain>
    </source>
</reference>
<gene>
    <name evidence="5" type="ORF">VPR01S_03_01920</name>
</gene>
<organism evidence="5 6">
    <name type="scientific">Vibrio proteolyticus NBRC 13287</name>
    <dbReference type="NCBI Taxonomy" id="1219065"/>
    <lineage>
        <taxon>Bacteria</taxon>
        <taxon>Pseudomonadati</taxon>
        <taxon>Pseudomonadota</taxon>
        <taxon>Gammaproteobacteria</taxon>
        <taxon>Vibrionales</taxon>
        <taxon>Vibrionaceae</taxon>
        <taxon>Vibrio</taxon>
    </lineage>
</organism>
<dbReference type="eggNOG" id="COG0389">
    <property type="taxonomic scope" value="Bacteria"/>
</dbReference>
<dbReference type="EMBL" id="BATJ01000003">
    <property type="protein sequence ID" value="GAD66282.1"/>
    <property type="molecule type" value="Genomic_DNA"/>
</dbReference>
<keyword evidence="2" id="KW-0227">DNA damage</keyword>
<dbReference type="InterPro" id="IPR050356">
    <property type="entry name" value="SulA_CellDiv_inhibitor"/>
</dbReference>
<dbReference type="PANTHER" id="PTHR35369">
    <property type="entry name" value="BLR3025 PROTEIN-RELATED"/>
    <property type="match status" value="1"/>
</dbReference>
<comment type="caution">
    <text evidence="5">The sequence shown here is derived from an EMBL/GenBank/DDBJ whole genome shotgun (WGS) entry which is preliminary data.</text>
</comment>
<evidence type="ECO:0000256" key="3">
    <source>
        <dbReference type="SAM" id="MobiDB-lite"/>
    </source>
</evidence>
<dbReference type="InterPro" id="IPR043128">
    <property type="entry name" value="Rev_trsase/Diguanyl_cyclase"/>
</dbReference>
<name>U2ZYW8_VIBPR</name>
<dbReference type="Gene3D" id="3.40.1170.60">
    <property type="match status" value="1"/>
</dbReference>
<dbReference type="InterPro" id="IPR001126">
    <property type="entry name" value="UmuC"/>
</dbReference>
<proteinExistence type="inferred from homology"/>
<evidence type="ECO:0000256" key="2">
    <source>
        <dbReference type="ARBA" id="ARBA00022763"/>
    </source>
</evidence>
<sequence length="465" mass="53019">MQLWLYLHFPQLQLDRLYASQEQPLVIVNSQSHQVMQCNPLALQQGIKHGMGLGSAAALCTDLQVHPYDPSVEEQALNDIAQWLYLVTSDIVLYPSHGLLLKVTDMLALYQGLDNYWQTVSRHLDQQGVCYQFSTGFSPYAAILLAKSGQNHIEADKEALLALLRRHPLTTTELSMAQVSKLSRIGIHTLDELLALPTQELARRFDIDLVNYVGRLLGQFKHPQPFYHPPEAFHHSLELLFDIENVQWLEKPLYTQLRKLELFLTLRNQVAFELSLTLHQRNKPDTTLTLTSASGDYLADKWAQLCKLSMESLSLTAPVQGLSLAIQRSAPQQAATQDIFGGEKGQLNELELLSLLQAKLGKKQVHKVAFCDDPRPEKASRLCDPTRQVPERASHPRLRPSLLLPEPEPLNEKVTLHEGPERIVSGWWDGEEVIRDYFIARSHDGRWLWVFRTPQQQWFLHGQFS</sequence>
<dbReference type="RefSeq" id="WP_021704272.1">
    <property type="nucleotide sequence ID" value="NZ_BATJ01000003.1"/>
</dbReference>
<dbReference type="GO" id="GO:0006281">
    <property type="term" value="P:DNA repair"/>
    <property type="evidence" value="ECO:0007669"/>
    <property type="project" value="InterPro"/>
</dbReference>
<dbReference type="Proteomes" id="UP000016570">
    <property type="component" value="Unassembled WGS sequence"/>
</dbReference>
<dbReference type="InterPro" id="IPR043502">
    <property type="entry name" value="DNA/RNA_pol_sf"/>
</dbReference>
<dbReference type="CDD" id="cd03468">
    <property type="entry name" value="PolY_like"/>
    <property type="match status" value="1"/>
</dbReference>
<protein>
    <recommendedName>
        <fullName evidence="4">UmuC domain-containing protein</fullName>
    </recommendedName>
</protein>
<dbReference type="Gene3D" id="3.30.70.270">
    <property type="match status" value="1"/>
</dbReference>
<dbReference type="PANTHER" id="PTHR35369:SF2">
    <property type="entry name" value="BLR3025 PROTEIN"/>
    <property type="match status" value="1"/>
</dbReference>
<dbReference type="SUPFAM" id="SSF56672">
    <property type="entry name" value="DNA/RNA polymerases"/>
    <property type="match status" value="1"/>
</dbReference>
<dbReference type="STRING" id="1219065.VPR01S_03_01920"/>
<evidence type="ECO:0000259" key="4">
    <source>
        <dbReference type="Pfam" id="PF00817"/>
    </source>
</evidence>
<feature type="region of interest" description="Disordered" evidence="3">
    <location>
        <begin position="379"/>
        <end position="404"/>
    </location>
</feature>
<evidence type="ECO:0000313" key="5">
    <source>
        <dbReference type="EMBL" id="GAD66282.1"/>
    </source>
</evidence>
<keyword evidence="6" id="KW-1185">Reference proteome</keyword>